<evidence type="ECO:0000256" key="4">
    <source>
        <dbReference type="ARBA" id="ARBA00047715"/>
    </source>
</evidence>
<comment type="catalytic activity">
    <reaction evidence="4">
        <text>6-carboxyhexanoyl-[ACP] + L-alanine + H(+) = (8S)-8-amino-7-oxononanoate + holo-[ACP] + CO2</text>
        <dbReference type="Rhea" id="RHEA:42288"/>
        <dbReference type="Rhea" id="RHEA-COMP:9685"/>
        <dbReference type="Rhea" id="RHEA-COMP:9955"/>
        <dbReference type="ChEBI" id="CHEBI:15378"/>
        <dbReference type="ChEBI" id="CHEBI:16526"/>
        <dbReference type="ChEBI" id="CHEBI:57972"/>
        <dbReference type="ChEBI" id="CHEBI:64479"/>
        <dbReference type="ChEBI" id="CHEBI:78846"/>
        <dbReference type="ChEBI" id="CHEBI:149468"/>
        <dbReference type="EC" id="2.3.1.47"/>
    </reaction>
</comment>
<evidence type="ECO:0000259" key="5">
    <source>
        <dbReference type="Pfam" id="PF00155"/>
    </source>
</evidence>
<dbReference type="EC" id="2.3.1.47" evidence="2"/>
<evidence type="ECO:0000256" key="2">
    <source>
        <dbReference type="ARBA" id="ARBA00013187"/>
    </source>
</evidence>
<dbReference type="AlphaFoldDB" id="A0A7W8B491"/>
<gene>
    <name evidence="6" type="ORF">FHS40_009186</name>
</gene>
<dbReference type="Pfam" id="PF00155">
    <property type="entry name" value="Aminotran_1_2"/>
    <property type="match status" value="1"/>
</dbReference>
<reference evidence="6 7" key="1">
    <citation type="submission" date="2020-08" db="EMBL/GenBank/DDBJ databases">
        <title>Genomic Encyclopedia of Type Strains, Phase III (KMG-III): the genomes of soil and plant-associated and newly described type strains.</title>
        <authorList>
            <person name="Whitman W."/>
        </authorList>
    </citation>
    <scope>NUCLEOTIDE SEQUENCE [LARGE SCALE GENOMIC DNA]</scope>
    <source>
        <strain evidence="6 7">CECT 3146</strain>
    </source>
</reference>
<proteinExistence type="predicted"/>
<dbReference type="SUPFAM" id="SSF53383">
    <property type="entry name" value="PLP-dependent transferases"/>
    <property type="match status" value="1"/>
</dbReference>
<evidence type="ECO:0000313" key="7">
    <source>
        <dbReference type="Proteomes" id="UP000549009"/>
    </source>
</evidence>
<dbReference type="InterPro" id="IPR015422">
    <property type="entry name" value="PyrdxlP-dep_Trfase_small"/>
</dbReference>
<keyword evidence="3" id="KW-0808">Transferase</keyword>
<protein>
    <recommendedName>
        <fullName evidence="2">8-amino-7-oxononanoate synthase</fullName>
        <ecNumber evidence="2">2.3.1.47</ecNumber>
    </recommendedName>
</protein>
<dbReference type="GO" id="GO:0008710">
    <property type="term" value="F:8-amino-7-oxononanoate synthase activity"/>
    <property type="evidence" value="ECO:0007669"/>
    <property type="project" value="UniProtKB-EC"/>
</dbReference>
<name>A0A7W8B491_STRST</name>
<evidence type="ECO:0000256" key="3">
    <source>
        <dbReference type="ARBA" id="ARBA00022679"/>
    </source>
</evidence>
<accession>A0A7W8B491</accession>
<dbReference type="Gene3D" id="3.90.1150.10">
    <property type="entry name" value="Aspartate Aminotransferase, domain 1"/>
    <property type="match status" value="1"/>
</dbReference>
<dbReference type="InterPro" id="IPR015424">
    <property type="entry name" value="PyrdxlP-dep_Trfase"/>
</dbReference>
<evidence type="ECO:0000256" key="1">
    <source>
        <dbReference type="ARBA" id="ARBA00001933"/>
    </source>
</evidence>
<comment type="caution">
    <text evidence="6">The sequence shown here is derived from an EMBL/GenBank/DDBJ whole genome shotgun (WGS) entry which is preliminary data.</text>
</comment>
<dbReference type="PANTHER" id="PTHR13693">
    <property type="entry name" value="CLASS II AMINOTRANSFERASE/8-AMINO-7-OXONONANOATE SYNTHASE"/>
    <property type="match status" value="1"/>
</dbReference>
<comment type="cofactor">
    <cofactor evidence="1">
        <name>pyridoxal 5'-phosphate</name>
        <dbReference type="ChEBI" id="CHEBI:597326"/>
    </cofactor>
</comment>
<dbReference type="RefSeq" id="WP_184927187.1">
    <property type="nucleotide sequence ID" value="NZ_BMSQ01000069.1"/>
</dbReference>
<dbReference type="GO" id="GO:0030170">
    <property type="term" value="F:pyridoxal phosphate binding"/>
    <property type="evidence" value="ECO:0007669"/>
    <property type="project" value="InterPro"/>
</dbReference>
<sequence length="411" mass="44241">MTIMAPPKQESPALQAMQARIRSRSLARGYHHELYDRAAEMYEGLSVTYPGEPVQTVMTTYDYLGLVGHPLLNERAKQAIDKYGTGGHGAAACSSSLSLHRELERRLAAFVGHEDAVALPTGFQANITVIPTLVGKGDWIFSDKLNHASIYDGCKLAESRGVHLRYFDHNNPDHLRSLLAEAPSNRLKLIVADSVFSADGDVLDLPAFKTVCDEFGAVLYLDEGHGLGVLGEEGRGLHEHFGLSPAPTSLIMSGLGKALSSAGGFVAAPRSITKLLRTAAPGNVFSGRLPAASAAAALAALDVNEQDGAVLRARLHENVAYFIDRASRAELITRPSGRHHSGIVPVFVDDDQRALRIAAHCRDHGVMVVPFVFPITPRGAGRLRINITTRHTPDVLDPAIECLTAAFRDTA</sequence>
<dbReference type="Proteomes" id="UP000549009">
    <property type="component" value="Unassembled WGS sequence"/>
</dbReference>
<dbReference type="Gene3D" id="3.40.640.10">
    <property type="entry name" value="Type I PLP-dependent aspartate aminotransferase-like (Major domain)"/>
    <property type="match status" value="1"/>
</dbReference>
<organism evidence="6 7">
    <name type="scientific">Streptomyces spectabilis</name>
    <dbReference type="NCBI Taxonomy" id="68270"/>
    <lineage>
        <taxon>Bacteria</taxon>
        <taxon>Bacillati</taxon>
        <taxon>Actinomycetota</taxon>
        <taxon>Actinomycetes</taxon>
        <taxon>Kitasatosporales</taxon>
        <taxon>Streptomycetaceae</taxon>
        <taxon>Streptomyces</taxon>
    </lineage>
</organism>
<dbReference type="InterPro" id="IPR004839">
    <property type="entry name" value="Aminotransferase_I/II_large"/>
</dbReference>
<evidence type="ECO:0000313" key="6">
    <source>
        <dbReference type="EMBL" id="MBB5110056.1"/>
    </source>
</evidence>
<feature type="domain" description="Aminotransferase class I/classII large" evidence="5">
    <location>
        <begin position="56"/>
        <end position="401"/>
    </location>
</feature>
<dbReference type="InterPro" id="IPR015421">
    <property type="entry name" value="PyrdxlP-dep_Trfase_major"/>
</dbReference>
<dbReference type="InterPro" id="IPR050087">
    <property type="entry name" value="AON_synthase_class-II"/>
</dbReference>
<keyword evidence="7" id="KW-1185">Reference proteome</keyword>
<dbReference type="EMBL" id="JACHJD010000062">
    <property type="protein sequence ID" value="MBB5110056.1"/>
    <property type="molecule type" value="Genomic_DNA"/>
</dbReference>